<dbReference type="Proteomes" id="UP001055156">
    <property type="component" value="Unassembled WGS sequence"/>
</dbReference>
<feature type="domain" description="YhaN AAA" evidence="2">
    <location>
        <begin position="1"/>
        <end position="205"/>
    </location>
</feature>
<evidence type="ECO:0000256" key="1">
    <source>
        <dbReference type="SAM" id="Coils"/>
    </source>
</evidence>
<evidence type="ECO:0000313" key="4">
    <source>
        <dbReference type="Proteomes" id="UP001055156"/>
    </source>
</evidence>
<dbReference type="Pfam" id="PF13514">
    <property type="entry name" value="AAA_27"/>
    <property type="match status" value="1"/>
</dbReference>
<feature type="coiled-coil region" evidence="1">
    <location>
        <begin position="280"/>
        <end position="307"/>
    </location>
</feature>
<dbReference type="InterPro" id="IPR038734">
    <property type="entry name" value="YhaN_AAA"/>
</dbReference>
<feature type="coiled-coil region" evidence="1">
    <location>
        <begin position="482"/>
        <end position="516"/>
    </location>
</feature>
<organism evidence="3 4">
    <name type="scientific">Methylobacterium organophilum</name>
    <dbReference type="NCBI Taxonomy" id="410"/>
    <lineage>
        <taxon>Bacteria</taxon>
        <taxon>Pseudomonadati</taxon>
        <taxon>Pseudomonadota</taxon>
        <taxon>Alphaproteobacteria</taxon>
        <taxon>Hyphomicrobiales</taxon>
        <taxon>Methylobacteriaceae</taxon>
        <taxon>Methylobacterium</taxon>
    </lineage>
</organism>
<dbReference type="InterPro" id="IPR027417">
    <property type="entry name" value="P-loop_NTPase"/>
</dbReference>
<dbReference type="PANTHER" id="PTHR41259:SF1">
    <property type="entry name" value="DOUBLE-STRAND BREAK REPAIR RAD50 ATPASE, PUTATIVE-RELATED"/>
    <property type="match status" value="1"/>
</dbReference>
<name>A0ABQ4TDT9_METOR</name>
<reference evidence="3" key="1">
    <citation type="journal article" date="2021" name="Front. Microbiol.">
        <title>Comprehensive Comparative Genomics and Phenotyping of Methylobacterium Species.</title>
        <authorList>
            <person name="Alessa O."/>
            <person name="Ogura Y."/>
            <person name="Fujitani Y."/>
            <person name="Takami H."/>
            <person name="Hayashi T."/>
            <person name="Sahin N."/>
            <person name="Tani A."/>
        </authorList>
    </citation>
    <scope>NUCLEOTIDE SEQUENCE</scope>
    <source>
        <strain evidence="3">NBRC 15689</strain>
    </source>
</reference>
<feature type="coiled-coil region" evidence="1">
    <location>
        <begin position="576"/>
        <end position="616"/>
    </location>
</feature>
<reference evidence="3" key="2">
    <citation type="submission" date="2021-08" db="EMBL/GenBank/DDBJ databases">
        <authorList>
            <person name="Tani A."/>
            <person name="Ola A."/>
            <person name="Ogura Y."/>
            <person name="Katsura K."/>
            <person name="Hayashi T."/>
        </authorList>
    </citation>
    <scope>NUCLEOTIDE SEQUENCE</scope>
    <source>
        <strain evidence="3">NBRC 15689</strain>
    </source>
</reference>
<dbReference type="Gene3D" id="3.40.50.300">
    <property type="entry name" value="P-loop containing nucleotide triphosphate hydrolases"/>
    <property type="match status" value="2"/>
</dbReference>
<comment type="caution">
    <text evidence="3">The sequence shown here is derived from an EMBL/GenBank/DDBJ whole genome shotgun (WGS) entry which is preliminary data.</text>
</comment>
<dbReference type="RefSeq" id="WP_238312630.1">
    <property type="nucleotide sequence ID" value="NZ_BPQV01000011.1"/>
</dbReference>
<evidence type="ECO:0000313" key="3">
    <source>
        <dbReference type="EMBL" id="GJE28689.1"/>
    </source>
</evidence>
<proteinExistence type="predicted"/>
<dbReference type="EMBL" id="BPQV01000011">
    <property type="protein sequence ID" value="GJE28689.1"/>
    <property type="molecule type" value="Genomic_DNA"/>
</dbReference>
<sequence>MRLLSLDLERYGPFTGRRLDFRPDARVHVVLGPNEAGKSCALAAVTDLLFGIEERTRFAFLHEPSELWLGAEIAARDGRRLGFRRRKGRKNLLTDSAGAPIPDDALAGFLGGLSRPVFCNAFGLDAGALRSGGEEMLRSDGEVGASLFAAASGLRGLRDTARQLDEEAGQIYVPQGRLRVLNQLVARYDEARKALSADRLGTEAWRSLNTEVESAIAEDAGIAERRRANAAEAARLRRLRTAAPILHRLAALAGDLDAFGGLVAMEPGAVEDLGRLREAQAGAAERLAEAEAARARAQAERDGIARDPEALALAEEVEELVRGAGDHGKSLRDLPRIEGEAAEFAESLQAIAIRLGLPDAQAVAAAQPSDMVRIRIRKLIAQGRERGGDLDRARAEQAQRQAELRDLQEARAGRAPAFDPAPFRERFETLAPVLREARQRDELAAEICREEAVLEDQVRRLSPTPASLKALAAAALPGPETLRRLAEERGQLERRRERVREVLDTASAEREMLARRIARRRADGALPDRAALLALRAARDGLWPALRAAALGQADTAREGETEAFGRMLTESDALADRLAQEAGRVAEQAADAEKLAAAERAAERAGDELSKIEAAFAAWDTAWHDLWQPAGLAPLPPAEMAVWLAQAGRLIERATALHTRRAEQAALAARLEALRAPLLALAADLDLPGLSDLDVALVGTRVAERLRLASERWEAAREDETRLRFAEQALARAEAARLQAEEVESAWRAEWAAALPALSLQAQASREEAEAALDAWDRVPALIREQANRAGRVAGMRRDIRHYEDEALRLLAALLPGADLSIPEGVRRLQGRIQAAREAQVRHETLERNLAARAKARDEAADALALVESRQQALLLRHGFPPEEDVAALHVRLARRAALQEAVVRAREELARIGDGVPEETLRAELDALPPDALEGRLAELAEEEQRLVQDGKEAYARQRELEAQRRRIEGGTGAEKAAAVKRGVEAELREAARRYVVLRLGGLLLRSAIERHRAGQQDPLLARAAELFSGLTGGAFVGLDQDFNEDDQPVLRGRRAGSERPVAVEAMSEGTRDQLFLALRLAYLEDFARNAEPAPFVGDDIFASFDDTRTGHGLDALAAIGETVQPILFTHHARLAEIAQARLGAAVDVVPL</sequence>
<feature type="coiled-coil region" evidence="1">
    <location>
        <begin position="717"/>
        <end position="747"/>
    </location>
</feature>
<accession>A0ABQ4TDT9</accession>
<protein>
    <recommendedName>
        <fullName evidence="2">YhaN AAA domain-containing protein</fullName>
    </recommendedName>
</protein>
<keyword evidence="1" id="KW-0175">Coiled coil</keyword>
<dbReference type="PANTHER" id="PTHR41259">
    <property type="entry name" value="DOUBLE-STRAND BREAK REPAIR RAD50 ATPASE, PUTATIVE-RELATED"/>
    <property type="match status" value="1"/>
</dbReference>
<gene>
    <name evidence="3" type="ORF">LKMONMHP_3562</name>
</gene>
<keyword evidence="4" id="KW-1185">Reference proteome</keyword>
<dbReference type="SUPFAM" id="SSF52540">
    <property type="entry name" value="P-loop containing nucleoside triphosphate hydrolases"/>
    <property type="match status" value="1"/>
</dbReference>
<evidence type="ECO:0000259" key="2">
    <source>
        <dbReference type="Pfam" id="PF13514"/>
    </source>
</evidence>